<dbReference type="GO" id="GO:0009103">
    <property type="term" value="P:lipopolysaccharide biosynthetic process"/>
    <property type="evidence" value="ECO:0007669"/>
    <property type="project" value="TreeGrafter"/>
</dbReference>
<comment type="caution">
    <text evidence="3">The sequence shown here is derived from an EMBL/GenBank/DDBJ whole genome shotgun (WGS) entry which is preliminary data.</text>
</comment>
<keyword evidence="1" id="KW-0472">Membrane</keyword>
<dbReference type="EMBL" id="JACHXV010000004">
    <property type="protein sequence ID" value="MBB3173393.1"/>
    <property type="molecule type" value="Genomic_DNA"/>
</dbReference>
<feature type="transmembrane region" description="Helical" evidence="1">
    <location>
        <begin position="65"/>
        <end position="86"/>
    </location>
</feature>
<feature type="transmembrane region" description="Helical" evidence="1">
    <location>
        <begin position="284"/>
        <end position="302"/>
    </location>
</feature>
<dbReference type="Pfam" id="PF01757">
    <property type="entry name" value="Acyl_transf_3"/>
    <property type="match status" value="1"/>
</dbReference>
<evidence type="ECO:0000313" key="4">
    <source>
        <dbReference type="Proteomes" id="UP000557688"/>
    </source>
</evidence>
<evidence type="ECO:0000313" key="3">
    <source>
        <dbReference type="EMBL" id="MBB3173393.1"/>
    </source>
</evidence>
<evidence type="ECO:0000256" key="1">
    <source>
        <dbReference type="SAM" id="Phobius"/>
    </source>
</evidence>
<feature type="transmembrane region" description="Helical" evidence="1">
    <location>
        <begin position="225"/>
        <end position="243"/>
    </location>
</feature>
<keyword evidence="1" id="KW-1133">Transmembrane helix</keyword>
<proteinExistence type="predicted"/>
<gene>
    <name evidence="3" type="ORF">FHR90_001216</name>
</gene>
<feature type="transmembrane region" description="Helical" evidence="1">
    <location>
        <begin position="351"/>
        <end position="370"/>
    </location>
</feature>
<keyword evidence="1" id="KW-0812">Transmembrane</keyword>
<feature type="domain" description="Acyltransferase 3" evidence="2">
    <location>
        <begin position="21"/>
        <end position="363"/>
    </location>
</feature>
<dbReference type="PANTHER" id="PTHR23028:SF53">
    <property type="entry name" value="ACYL_TRANSF_3 DOMAIN-CONTAINING PROTEIN"/>
    <property type="match status" value="1"/>
</dbReference>
<organism evidence="3 4">
    <name type="scientific">Endobacter medicaginis</name>
    <dbReference type="NCBI Taxonomy" id="1181271"/>
    <lineage>
        <taxon>Bacteria</taxon>
        <taxon>Pseudomonadati</taxon>
        <taxon>Pseudomonadota</taxon>
        <taxon>Alphaproteobacteria</taxon>
        <taxon>Acetobacterales</taxon>
        <taxon>Acetobacteraceae</taxon>
        <taxon>Endobacter</taxon>
    </lineage>
</organism>
<dbReference type="Proteomes" id="UP000557688">
    <property type="component" value="Unassembled WGS sequence"/>
</dbReference>
<accession>A0A839UYF8</accession>
<feature type="transmembrane region" description="Helical" evidence="1">
    <location>
        <begin position="107"/>
        <end position="125"/>
    </location>
</feature>
<evidence type="ECO:0000259" key="2">
    <source>
        <dbReference type="Pfam" id="PF01757"/>
    </source>
</evidence>
<protein>
    <submittedName>
        <fullName evidence="3">Peptidoglycan/LPS O-acetylase OafA/YrhL</fullName>
    </submittedName>
</protein>
<dbReference type="RefSeq" id="WP_221188226.1">
    <property type="nucleotide sequence ID" value="NZ_JACHXV010000004.1"/>
</dbReference>
<keyword evidence="4" id="KW-1185">Reference proteome</keyword>
<feature type="transmembrane region" description="Helical" evidence="1">
    <location>
        <begin position="167"/>
        <end position="187"/>
    </location>
</feature>
<dbReference type="GO" id="GO:0016020">
    <property type="term" value="C:membrane"/>
    <property type="evidence" value="ECO:0007669"/>
    <property type="project" value="TreeGrafter"/>
</dbReference>
<sequence length="376" mass="40140">MMPRSGPVPTVSSVSSTGRNPGIDLLRGISILLVLTHHLALRIPLARTGLAAVLPHRLLSALSWSGGNAVTMFFTISGFLIAGHVIERHGSLGRIDAPAFYRRRLRRIAPLLAVLLAVLAALHLLHVPNYTILRPTQSLAGALISALTMWLNVYEGRTGYLPGGWDVLWSLSIEEAFYLGFPLACLLLGRHDRLAAVLFAALALSLPYALHTLSGAPDIWQEKATWPGMCAIATGITAALIAARLPPPGPSARRVLGGLAALCVAGFLLEEPALFGALGNPVELALPLGTAALLLAFHHGWAPNLAHRGFGWLRAPGRLSYEIYLTHMFVIFPVVWAFHRTGGWLGAGFCWFPPALLLACGLGAVVAQAFTPRACS</sequence>
<feature type="transmembrane region" description="Helical" evidence="1">
    <location>
        <begin position="194"/>
        <end position="213"/>
    </location>
</feature>
<dbReference type="InterPro" id="IPR050879">
    <property type="entry name" value="Acyltransferase_3"/>
</dbReference>
<dbReference type="PANTHER" id="PTHR23028">
    <property type="entry name" value="ACETYLTRANSFERASE"/>
    <property type="match status" value="1"/>
</dbReference>
<feature type="transmembrane region" description="Helical" evidence="1">
    <location>
        <begin position="255"/>
        <end position="278"/>
    </location>
</feature>
<reference evidence="3 4" key="1">
    <citation type="submission" date="2020-08" db="EMBL/GenBank/DDBJ databases">
        <title>Genomic Encyclopedia of Type Strains, Phase III (KMG-III): the genomes of soil and plant-associated and newly described type strains.</title>
        <authorList>
            <person name="Whitman W."/>
        </authorList>
    </citation>
    <scope>NUCLEOTIDE SEQUENCE [LARGE SCALE GENOMIC DNA]</scope>
    <source>
        <strain evidence="3 4">CECT 8088</strain>
    </source>
</reference>
<feature type="transmembrane region" description="Helical" evidence="1">
    <location>
        <begin position="323"/>
        <end position="339"/>
    </location>
</feature>
<dbReference type="GO" id="GO:0016747">
    <property type="term" value="F:acyltransferase activity, transferring groups other than amino-acyl groups"/>
    <property type="evidence" value="ECO:0007669"/>
    <property type="project" value="InterPro"/>
</dbReference>
<dbReference type="AlphaFoldDB" id="A0A839UYF8"/>
<dbReference type="InterPro" id="IPR002656">
    <property type="entry name" value="Acyl_transf_3_dom"/>
</dbReference>
<name>A0A839UYF8_9PROT</name>